<dbReference type="CDD" id="cd00187">
    <property type="entry name" value="TOP4c"/>
    <property type="match status" value="1"/>
</dbReference>
<protein>
    <recommendedName>
        <fullName evidence="3">DNA topoisomerase (ATP-hydrolyzing)</fullName>
        <ecNumber evidence="3">5.6.2.2</ecNumber>
    </recommendedName>
</protein>
<sequence>MGLITGKIGDTVSQTPSSSERIDDVDVSHEMQGSFLEYAYSVIYSRALPDARDGLKPVQRRIIYQMAEMGLRPEKGYVKSARVVGEVMGKLHPHGDSAIYDALVRLAQSFSLRVPFIDGHGNFGSLDDGPAASRYTEAKLRPEAIAMTDSLDEDVVDFVPNYDGQLLQPDVLPAAFPNLLVNGAAGIAVGMATNMAPHNLVEVVAAARHLLAHPDATLDDLMAFIPGPDLPSGGIIVGLEGIRDAYSTGKGAFRTRARSTIEQVSARKTGIVVTELPYLVGPERIIERIKDGVTKKKITGISNVVDLTDRKNGLRLVIEVKTGFSPEAVLDQLYRQTPLEDGFSINNVALVDGKPETLGLVDMLRVYIAHRLQVVTRRSRYRLDRKTERLHLVDGLLRAIVDIDAVIRVIRASDDAASARTKLQSTFTLSELQADYILELRLRRLTKFSAIELESERNLLVTDIAALTALLSNEDSLRAVVSDELDDVASTYGTPRRTTLLDGEDVPVVGAIASQGLELEDEPCSVIFTATGKLLRTPVTSEFAPVAKRVKHDTVRAVVRTTTRGDVGAITSRGRFVRFTPVALPSSDGAIGYASGSKATEYVVGLAPGERIVTIVPLSDVPLVLGTRHGIVKRVDPTTFPARADFSIINLDDGDDVVGADLAPDGHELVFVTLDTQLLHFPAASVRPQGVGAAGVAGIKLADNDVVVTFASVSADSNAQVVTITSAGATLTGADPGRAKVTPLTEYPGKGRATGGVRSHTLLKGEVGLALAYVGPDPRACANDGTPRELPAELGKRDGSGSPLSDVVSVLGTRLR</sequence>
<dbReference type="GO" id="GO:0003677">
    <property type="term" value="F:DNA binding"/>
    <property type="evidence" value="ECO:0007669"/>
    <property type="project" value="UniProtKB-KW"/>
</dbReference>
<reference evidence="9" key="1">
    <citation type="submission" date="2020-05" db="EMBL/GenBank/DDBJ databases">
        <authorList>
            <person name="Chiriac C."/>
            <person name="Salcher M."/>
            <person name="Ghai R."/>
            <person name="Kavagutti S V."/>
        </authorList>
    </citation>
    <scope>NUCLEOTIDE SEQUENCE</scope>
</reference>
<dbReference type="PANTHER" id="PTHR43493">
    <property type="entry name" value="DNA GYRASE/TOPOISOMERASE SUBUNIT A"/>
    <property type="match status" value="1"/>
</dbReference>
<dbReference type="GO" id="GO:0005524">
    <property type="term" value="F:ATP binding"/>
    <property type="evidence" value="ECO:0007669"/>
    <property type="project" value="InterPro"/>
</dbReference>
<keyword evidence="4" id="KW-0799">Topoisomerase</keyword>
<dbReference type="Gene3D" id="3.90.199.10">
    <property type="entry name" value="Topoisomerase II, domain 5"/>
    <property type="match status" value="1"/>
</dbReference>
<dbReference type="GO" id="GO:0006265">
    <property type="term" value="P:DNA topological change"/>
    <property type="evidence" value="ECO:0007669"/>
    <property type="project" value="InterPro"/>
</dbReference>
<feature type="domain" description="Topo IIA-type catalytic" evidence="8">
    <location>
        <begin position="48"/>
        <end position="517"/>
    </location>
</feature>
<dbReference type="SMART" id="SM00434">
    <property type="entry name" value="TOP4c"/>
    <property type="match status" value="1"/>
</dbReference>
<dbReference type="GO" id="GO:0003918">
    <property type="term" value="F:DNA topoisomerase type II (double strand cut, ATP-hydrolyzing) activity"/>
    <property type="evidence" value="ECO:0007669"/>
    <property type="project" value="UniProtKB-EC"/>
</dbReference>
<feature type="region of interest" description="Disordered" evidence="7">
    <location>
        <begin position="780"/>
        <end position="805"/>
    </location>
</feature>
<keyword evidence="5" id="KW-0238">DNA-binding</keyword>
<dbReference type="InterPro" id="IPR035516">
    <property type="entry name" value="Gyrase/topoIV_suA_C"/>
</dbReference>
<feature type="compositionally biased region" description="Basic and acidic residues" evidence="7">
    <location>
        <begin position="786"/>
        <end position="799"/>
    </location>
</feature>
<gene>
    <name evidence="9" type="ORF">UFOPK1961_00420</name>
</gene>
<dbReference type="SUPFAM" id="SSF56719">
    <property type="entry name" value="Type II DNA topoisomerase"/>
    <property type="match status" value="1"/>
</dbReference>
<dbReference type="Gene3D" id="3.30.1360.40">
    <property type="match status" value="1"/>
</dbReference>
<organism evidence="9">
    <name type="scientific">freshwater metagenome</name>
    <dbReference type="NCBI Taxonomy" id="449393"/>
    <lineage>
        <taxon>unclassified sequences</taxon>
        <taxon>metagenomes</taxon>
        <taxon>ecological metagenomes</taxon>
    </lineage>
</organism>
<dbReference type="InterPro" id="IPR013760">
    <property type="entry name" value="Topo_IIA-like_dom_sf"/>
</dbReference>
<dbReference type="InterPro" id="IPR002205">
    <property type="entry name" value="Topo_IIA_dom_A"/>
</dbReference>
<dbReference type="PROSITE" id="PS52040">
    <property type="entry name" value="TOPO_IIA"/>
    <property type="match status" value="1"/>
</dbReference>
<dbReference type="SUPFAM" id="SSF101904">
    <property type="entry name" value="GyrA/ParC C-terminal domain-like"/>
    <property type="match status" value="1"/>
</dbReference>
<dbReference type="NCBIfam" id="NF004044">
    <property type="entry name" value="PRK05561.1"/>
    <property type="match status" value="1"/>
</dbReference>
<dbReference type="EC" id="5.6.2.2" evidence="3"/>
<dbReference type="FunFam" id="1.10.268.10:FF:000001">
    <property type="entry name" value="DNA gyrase subunit A"/>
    <property type="match status" value="1"/>
</dbReference>
<dbReference type="InterPro" id="IPR013757">
    <property type="entry name" value="Topo_IIA_A_a_sf"/>
</dbReference>
<proteinExistence type="inferred from homology"/>
<dbReference type="PANTHER" id="PTHR43493:SF5">
    <property type="entry name" value="DNA GYRASE SUBUNIT A, CHLOROPLASTIC_MITOCHONDRIAL"/>
    <property type="match status" value="1"/>
</dbReference>
<dbReference type="FunFam" id="3.30.1360.40:FF:000002">
    <property type="entry name" value="DNA gyrase subunit A"/>
    <property type="match status" value="1"/>
</dbReference>
<evidence type="ECO:0000313" key="9">
    <source>
        <dbReference type="EMBL" id="CAB4625437.1"/>
    </source>
</evidence>
<evidence type="ECO:0000256" key="3">
    <source>
        <dbReference type="ARBA" id="ARBA00012895"/>
    </source>
</evidence>
<evidence type="ECO:0000256" key="6">
    <source>
        <dbReference type="ARBA" id="ARBA00023235"/>
    </source>
</evidence>
<dbReference type="AlphaFoldDB" id="A0A6J6ILL8"/>
<comment type="similarity">
    <text evidence="2">Belongs to the type II topoisomerase GyrA/ParC subunit family.</text>
</comment>
<comment type="catalytic activity">
    <reaction evidence="1">
        <text>ATP-dependent breakage, passage and rejoining of double-stranded DNA.</text>
        <dbReference type="EC" id="5.6.2.2"/>
    </reaction>
</comment>
<dbReference type="GO" id="GO:0005737">
    <property type="term" value="C:cytoplasm"/>
    <property type="evidence" value="ECO:0007669"/>
    <property type="project" value="TreeGrafter"/>
</dbReference>
<dbReference type="Gene3D" id="2.120.10.90">
    <property type="entry name" value="DNA gyrase/topoisomerase IV, subunit A, C-terminal"/>
    <property type="match status" value="1"/>
</dbReference>
<dbReference type="Pfam" id="PF03989">
    <property type="entry name" value="DNA_gyraseA_C"/>
    <property type="match status" value="3"/>
</dbReference>
<evidence type="ECO:0000256" key="4">
    <source>
        <dbReference type="ARBA" id="ARBA00023029"/>
    </source>
</evidence>
<evidence type="ECO:0000256" key="1">
    <source>
        <dbReference type="ARBA" id="ARBA00000185"/>
    </source>
</evidence>
<dbReference type="Gene3D" id="1.10.268.10">
    <property type="entry name" value="Topoisomerase, domain 3"/>
    <property type="match status" value="1"/>
</dbReference>
<dbReference type="InterPro" id="IPR006691">
    <property type="entry name" value="GyrA/parC_rep"/>
</dbReference>
<dbReference type="InterPro" id="IPR013758">
    <property type="entry name" value="Topo_IIA_A/C_ab"/>
</dbReference>
<dbReference type="InterPro" id="IPR050220">
    <property type="entry name" value="Type_II_DNA_Topoisomerases"/>
</dbReference>
<dbReference type="EMBL" id="CAEZVJ010000032">
    <property type="protein sequence ID" value="CAB4625437.1"/>
    <property type="molecule type" value="Genomic_DNA"/>
</dbReference>
<evidence type="ECO:0000259" key="8">
    <source>
        <dbReference type="PROSITE" id="PS52040"/>
    </source>
</evidence>
<feature type="region of interest" description="Disordered" evidence="7">
    <location>
        <begin position="1"/>
        <end position="23"/>
    </location>
</feature>
<evidence type="ECO:0000256" key="5">
    <source>
        <dbReference type="ARBA" id="ARBA00023125"/>
    </source>
</evidence>
<dbReference type="Pfam" id="PF00521">
    <property type="entry name" value="DNA_topoisoIV"/>
    <property type="match status" value="1"/>
</dbReference>
<accession>A0A6J6ILL8</accession>
<keyword evidence="6" id="KW-0413">Isomerase</keyword>
<evidence type="ECO:0000256" key="2">
    <source>
        <dbReference type="ARBA" id="ARBA00008263"/>
    </source>
</evidence>
<evidence type="ECO:0000256" key="7">
    <source>
        <dbReference type="SAM" id="MobiDB-lite"/>
    </source>
</evidence>
<name>A0A6J6ILL8_9ZZZZ</name>
<dbReference type="GO" id="GO:0009330">
    <property type="term" value="C:DNA topoisomerase type II (double strand cut, ATP-hydrolyzing) complex"/>
    <property type="evidence" value="ECO:0007669"/>
    <property type="project" value="TreeGrafter"/>
</dbReference>